<dbReference type="Proteomes" id="UP000004994">
    <property type="component" value="Chromosome 3"/>
</dbReference>
<keyword evidence="2" id="KW-1185">Reference proteome</keyword>
<evidence type="ECO:0000313" key="2">
    <source>
        <dbReference type="Proteomes" id="UP000004994"/>
    </source>
</evidence>
<name>A0A3Q7FPP3_SOLLC</name>
<dbReference type="EnsemblPlants" id="Solyc03g096620.2.1">
    <property type="protein sequence ID" value="Solyc03g096620.2.1"/>
    <property type="gene ID" value="Solyc03g096620.2"/>
</dbReference>
<dbReference type="PANTHER" id="PTHR38926">
    <property type="entry name" value="F-BOX DOMAIN CONTAINING PROTEIN, EXPRESSED"/>
    <property type="match status" value="1"/>
</dbReference>
<reference evidence="1" key="2">
    <citation type="submission" date="2019-01" db="UniProtKB">
        <authorList>
            <consortium name="EnsemblPlants"/>
        </authorList>
    </citation>
    <scope>IDENTIFICATION</scope>
    <source>
        <strain evidence="1">cv. Heinz 1706</strain>
    </source>
</reference>
<dbReference type="Gene3D" id="3.80.10.10">
    <property type="entry name" value="Ribonuclease Inhibitor"/>
    <property type="match status" value="1"/>
</dbReference>
<dbReference type="AlphaFoldDB" id="A0A3Q7FPP3"/>
<accession>A0A3Q7FPP3</accession>
<dbReference type="InterPro" id="IPR036047">
    <property type="entry name" value="F-box-like_dom_sf"/>
</dbReference>
<dbReference type="InParanoid" id="A0A3Q7FPP3"/>
<organism evidence="1">
    <name type="scientific">Solanum lycopersicum</name>
    <name type="common">Tomato</name>
    <name type="synonym">Lycopersicon esculentum</name>
    <dbReference type="NCBI Taxonomy" id="4081"/>
    <lineage>
        <taxon>Eukaryota</taxon>
        <taxon>Viridiplantae</taxon>
        <taxon>Streptophyta</taxon>
        <taxon>Embryophyta</taxon>
        <taxon>Tracheophyta</taxon>
        <taxon>Spermatophyta</taxon>
        <taxon>Magnoliopsida</taxon>
        <taxon>eudicotyledons</taxon>
        <taxon>Gunneridae</taxon>
        <taxon>Pentapetalae</taxon>
        <taxon>asterids</taxon>
        <taxon>lamiids</taxon>
        <taxon>Solanales</taxon>
        <taxon>Solanaceae</taxon>
        <taxon>Solanoideae</taxon>
        <taxon>Solaneae</taxon>
        <taxon>Solanum</taxon>
        <taxon>Solanum subgen. Lycopersicon</taxon>
    </lineage>
</organism>
<dbReference type="OMA" id="SIECETV"/>
<dbReference type="PANTHER" id="PTHR38926:SF63">
    <property type="entry name" value="F-BOX DOMAIN-CONTAINING PROTEIN"/>
    <property type="match status" value="1"/>
</dbReference>
<protein>
    <recommendedName>
        <fullName evidence="3">F-box domain-containing protein</fullName>
    </recommendedName>
</protein>
<dbReference type="SUPFAM" id="SSF81383">
    <property type="entry name" value="F-box domain"/>
    <property type="match status" value="1"/>
</dbReference>
<dbReference type="GO" id="GO:1905761">
    <property type="term" value="F:SCF ubiquitin ligase complex binding"/>
    <property type="evidence" value="ECO:0000318"/>
    <property type="project" value="GO_Central"/>
</dbReference>
<evidence type="ECO:0000313" key="1">
    <source>
        <dbReference type="EnsemblPlants" id="Solyc03g096620.2.1"/>
    </source>
</evidence>
<reference evidence="1" key="1">
    <citation type="journal article" date="2012" name="Nature">
        <title>The tomato genome sequence provides insights into fleshy fruit evolution.</title>
        <authorList>
            <consortium name="Tomato Genome Consortium"/>
        </authorList>
    </citation>
    <scope>NUCLEOTIDE SEQUENCE [LARGE SCALE GENOMIC DNA]</scope>
    <source>
        <strain evidence="1">cv. Heinz 1706</strain>
    </source>
</reference>
<proteinExistence type="predicted"/>
<sequence>MVPSDMLFAFYTSITSSKLGSIECETVRCTMLSKPSLVIILEGRKWEDLDINIWVKILQSFDLFQLIYVIPQVCRAWQSACSDQLLWKTLDLSVLLSNFIRISRKPYVYVNSTSQRKSIRLLNICLNLSCGNIQTLIYHHYLYVKDNQLTFTAKRYSFNELSSLYTDLLFFRYPRLKHLVMPSWNKIKKKNPAYVIARSCKKLSELKIISPCDMLFASALVSFLPNLKLLEGLKKLKVFNLSHFRLEKLLTLISDSCIKCQRTLNDEGMIRWSKYEEDLWKVDEVGSLAI</sequence>
<dbReference type="Gramene" id="Solyc03g096620.2.1">
    <property type="protein sequence ID" value="Solyc03g096620.2.1"/>
    <property type="gene ID" value="Solyc03g096620.2"/>
</dbReference>
<evidence type="ECO:0008006" key="3">
    <source>
        <dbReference type="Google" id="ProtNLM"/>
    </source>
</evidence>
<dbReference type="InterPro" id="IPR032675">
    <property type="entry name" value="LRR_dom_sf"/>
</dbReference>
<dbReference type="STRING" id="4081.A0A3Q7FPP3"/>